<dbReference type="RefSeq" id="WP_070955134.1">
    <property type="nucleotide sequence ID" value="NZ_CP015208.1"/>
</dbReference>
<dbReference type="EMBL" id="CP015208">
    <property type="protein sequence ID" value="AOY56636.1"/>
    <property type="molecule type" value="Genomic_DNA"/>
</dbReference>
<evidence type="ECO:0000256" key="1">
    <source>
        <dbReference type="ARBA" id="ARBA00023015"/>
    </source>
</evidence>
<proteinExistence type="predicted"/>
<dbReference type="Gene3D" id="1.10.10.10">
    <property type="entry name" value="Winged helix-like DNA-binding domain superfamily/Winged helix DNA-binding domain"/>
    <property type="match status" value="1"/>
</dbReference>
<dbReference type="GO" id="GO:0045892">
    <property type="term" value="P:negative regulation of DNA-templated transcription"/>
    <property type="evidence" value="ECO:0007669"/>
    <property type="project" value="TreeGrafter"/>
</dbReference>
<keyword evidence="2" id="KW-0238">DNA-binding</keyword>
<dbReference type="PROSITE" id="PS51077">
    <property type="entry name" value="HTH_ICLR"/>
    <property type="match status" value="1"/>
</dbReference>
<dbReference type="PROSITE" id="PS51078">
    <property type="entry name" value="ICLR_ED"/>
    <property type="match status" value="1"/>
</dbReference>
<organism evidence="6 7">
    <name type="scientific">Candidatus Rhodoluna planktonica</name>
    <dbReference type="NCBI Taxonomy" id="535712"/>
    <lineage>
        <taxon>Bacteria</taxon>
        <taxon>Bacillati</taxon>
        <taxon>Actinomycetota</taxon>
        <taxon>Actinomycetes</taxon>
        <taxon>Micrococcales</taxon>
        <taxon>Microbacteriaceae</taxon>
        <taxon>Luna cluster</taxon>
        <taxon>Luna-1 subcluster</taxon>
        <taxon>Rhodoluna</taxon>
    </lineage>
</organism>
<protein>
    <recommendedName>
        <fullName evidence="8">IclR family transcriptional regulator</fullName>
    </recommendedName>
</protein>
<gene>
    <name evidence="6" type="ORF">A4Z71_06785</name>
</gene>
<dbReference type="GO" id="GO:0003677">
    <property type="term" value="F:DNA binding"/>
    <property type="evidence" value="ECO:0007669"/>
    <property type="project" value="UniProtKB-KW"/>
</dbReference>
<dbReference type="GO" id="GO:0003700">
    <property type="term" value="F:DNA-binding transcription factor activity"/>
    <property type="evidence" value="ECO:0007669"/>
    <property type="project" value="TreeGrafter"/>
</dbReference>
<evidence type="ECO:0000313" key="6">
    <source>
        <dbReference type="EMBL" id="AOY56636.1"/>
    </source>
</evidence>
<evidence type="ECO:0000259" key="4">
    <source>
        <dbReference type="PROSITE" id="PS51077"/>
    </source>
</evidence>
<dbReference type="AlphaFoldDB" id="A0A1D9E0R4"/>
<dbReference type="Pfam" id="PF09339">
    <property type="entry name" value="HTH_IclR"/>
    <property type="match status" value="1"/>
</dbReference>
<dbReference type="STRING" id="535712.A4Z71_06785"/>
<feature type="domain" description="HTH iclR-type" evidence="4">
    <location>
        <begin position="4"/>
        <end position="66"/>
    </location>
</feature>
<evidence type="ECO:0000256" key="3">
    <source>
        <dbReference type="ARBA" id="ARBA00023163"/>
    </source>
</evidence>
<evidence type="ECO:0008006" key="8">
    <source>
        <dbReference type="Google" id="ProtNLM"/>
    </source>
</evidence>
<dbReference type="Proteomes" id="UP000243784">
    <property type="component" value="Chromosome"/>
</dbReference>
<dbReference type="OrthoDB" id="3734039at2"/>
<reference evidence="6 7" key="1">
    <citation type="journal article" date="2016" name="Biochim. Biophys. Acta">
        <title>Photochemical characterization of actinorhodopsin and its functional existence in the natural host.</title>
        <authorList>
            <person name="Nakamura S."/>
            <person name="Kikukawa T."/>
            <person name="Tamogami J."/>
            <person name="Kamiya M."/>
            <person name="Aizawa T."/>
            <person name="Hahn M.W."/>
            <person name="Ihara K."/>
            <person name="Kamo N."/>
            <person name="Demura M."/>
        </authorList>
    </citation>
    <scope>NUCLEOTIDE SEQUENCE [LARGE SCALE GENOMIC DNA]</scope>
    <source>
        <strain evidence="6 7">MWH-Dar1</strain>
    </source>
</reference>
<accession>A0A1D9E0R4</accession>
<evidence type="ECO:0000256" key="2">
    <source>
        <dbReference type="ARBA" id="ARBA00023125"/>
    </source>
</evidence>
<keyword evidence="7" id="KW-1185">Reference proteome</keyword>
<evidence type="ECO:0000313" key="7">
    <source>
        <dbReference type="Proteomes" id="UP000243784"/>
    </source>
</evidence>
<feature type="domain" description="IclR-ED" evidence="5">
    <location>
        <begin position="67"/>
        <end position="258"/>
    </location>
</feature>
<dbReference type="PANTHER" id="PTHR30136:SF35">
    <property type="entry name" value="HTH-TYPE TRANSCRIPTIONAL REGULATOR RV1719"/>
    <property type="match status" value="1"/>
</dbReference>
<dbReference type="InterPro" id="IPR005471">
    <property type="entry name" value="Tscrpt_reg_IclR_N"/>
</dbReference>
<dbReference type="InterPro" id="IPR036388">
    <property type="entry name" value="WH-like_DNA-bd_sf"/>
</dbReference>
<keyword evidence="3" id="KW-0804">Transcription</keyword>
<dbReference type="PANTHER" id="PTHR30136">
    <property type="entry name" value="HELIX-TURN-HELIX TRANSCRIPTIONAL REGULATOR, ICLR FAMILY"/>
    <property type="match status" value="1"/>
</dbReference>
<evidence type="ECO:0000259" key="5">
    <source>
        <dbReference type="PROSITE" id="PS51078"/>
    </source>
</evidence>
<dbReference type="Gene3D" id="3.30.450.40">
    <property type="match status" value="1"/>
</dbReference>
<dbReference type="Pfam" id="PF01614">
    <property type="entry name" value="IclR_C"/>
    <property type="match status" value="1"/>
</dbReference>
<dbReference type="KEGG" id="rpla:A4Z71_06785"/>
<keyword evidence="1" id="KW-0805">Transcription regulation</keyword>
<dbReference type="InterPro" id="IPR014757">
    <property type="entry name" value="Tscrpt_reg_IclR_C"/>
</dbReference>
<dbReference type="SUPFAM" id="SSF46785">
    <property type="entry name" value="Winged helix' DNA-binding domain"/>
    <property type="match status" value="1"/>
</dbReference>
<dbReference type="SUPFAM" id="SSF55781">
    <property type="entry name" value="GAF domain-like"/>
    <property type="match status" value="1"/>
</dbReference>
<dbReference type="InterPro" id="IPR036390">
    <property type="entry name" value="WH_DNA-bd_sf"/>
</dbReference>
<dbReference type="InterPro" id="IPR050707">
    <property type="entry name" value="HTH_MetabolicPath_Reg"/>
</dbReference>
<dbReference type="InterPro" id="IPR029016">
    <property type="entry name" value="GAF-like_dom_sf"/>
</dbReference>
<name>A0A1D9E0R4_9MICO</name>
<dbReference type="SMART" id="SM00346">
    <property type="entry name" value="HTH_ICLR"/>
    <property type="match status" value="1"/>
</dbReference>
<sequence>MSLVPAASRALAILRVLAKHGQPITAAAIAKELDLPRSSTYQLLEALVAEDFVVHFENESRWGLGVVAFELGNAYLRHDPIERFARPLLKELVGATEAQVPAVGQLGILVGDEVLYLLKELPLHPVTVVSDIGVRLPAHLTASGRAMLSRLDQKQLRATYSETRSTDALTNRTGLGPNRLAELKKQLEIDRRLGYAIEDGQISTGYCSVSVAAVNHLNLPTAALTLTFRSEDASESDRLEIARLLMAAASKLSKRMGAK</sequence>